<name>A0A834IJL9_RHYFE</name>
<evidence type="ECO:0000313" key="2">
    <source>
        <dbReference type="EMBL" id="KAF7280387.1"/>
    </source>
</evidence>
<evidence type="ECO:0000256" key="1">
    <source>
        <dbReference type="SAM" id="Coils"/>
    </source>
</evidence>
<accession>A0A834IJL9</accession>
<dbReference type="EMBL" id="JAACXV010000304">
    <property type="protein sequence ID" value="KAF7280387.1"/>
    <property type="molecule type" value="Genomic_DNA"/>
</dbReference>
<dbReference type="OrthoDB" id="6691415at2759"/>
<proteinExistence type="predicted"/>
<dbReference type="Gene3D" id="1.20.5.340">
    <property type="match status" value="1"/>
</dbReference>
<dbReference type="Proteomes" id="UP000625711">
    <property type="component" value="Unassembled WGS sequence"/>
</dbReference>
<feature type="coiled-coil region" evidence="1">
    <location>
        <begin position="264"/>
        <end position="291"/>
    </location>
</feature>
<dbReference type="AlphaFoldDB" id="A0A834IJL9"/>
<reference evidence="2" key="1">
    <citation type="submission" date="2020-08" db="EMBL/GenBank/DDBJ databases">
        <title>Genome sequencing and assembly of the red palm weevil Rhynchophorus ferrugineus.</title>
        <authorList>
            <person name="Dias G.B."/>
            <person name="Bergman C.M."/>
            <person name="Manee M."/>
        </authorList>
    </citation>
    <scope>NUCLEOTIDE SEQUENCE</scope>
    <source>
        <strain evidence="2">AA-2017</strain>
        <tissue evidence="2">Whole larva</tissue>
    </source>
</reference>
<sequence>MSEFTSRTNAVEFEKSFIELKNELYINRGEVTKLRTELEQINQENRHLKLCLDKLNINYNDNKITTDIFFKKSKDFELKYYEKRDALIKTELHYKLTMSEIDFLKKDLEKINLEKNQIERKLKALEENQKRDLFYRGDISEKLLEIKNKFQETQNEMQKLKEDCNQLKTLSLEMHASQETINKCQQLLEYCHHINEKCEVLKKDNIKLKASCDIFQKHFNNDPLKEEFDTPAKIFLNQCRNMSVFYKNALETRNALLLNANNLLANEKLANAKLIEDNKKLQATIESMKMMNVKY</sequence>
<keyword evidence="1" id="KW-0175">Coiled coil</keyword>
<feature type="coiled-coil region" evidence="1">
    <location>
        <begin position="94"/>
        <end position="170"/>
    </location>
</feature>
<protein>
    <submittedName>
        <fullName evidence="2">Uncharacterized protein</fullName>
    </submittedName>
</protein>
<gene>
    <name evidence="2" type="ORF">GWI33_006118</name>
</gene>
<keyword evidence="3" id="KW-1185">Reference proteome</keyword>
<evidence type="ECO:0000313" key="3">
    <source>
        <dbReference type="Proteomes" id="UP000625711"/>
    </source>
</evidence>
<organism evidence="2 3">
    <name type="scientific">Rhynchophorus ferrugineus</name>
    <name type="common">Red palm weevil</name>
    <name type="synonym">Curculio ferrugineus</name>
    <dbReference type="NCBI Taxonomy" id="354439"/>
    <lineage>
        <taxon>Eukaryota</taxon>
        <taxon>Metazoa</taxon>
        <taxon>Ecdysozoa</taxon>
        <taxon>Arthropoda</taxon>
        <taxon>Hexapoda</taxon>
        <taxon>Insecta</taxon>
        <taxon>Pterygota</taxon>
        <taxon>Neoptera</taxon>
        <taxon>Endopterygota</taxon>
        <taxon>Coleoptera</taxon>
        <taxon>Polyphaga</taxon>
        <taxon>Cucujiformia</taxon>
        <taxon>Curculionidae</taxon>
        <taxon>Dryophthorinae</taxon>
        <taxon>Rhynchophorus</taxon>
    </lineage>
</organism>
<comment type="caution">
    <text evidence="2">The sequence shown here is derived from an EMBL/GenBank/DDBJ whole genome shotgun (WGS) entry which is preliminary data.</text>
</comment>